<evidence type="ECO:0000256" key="3">
    <source>
        <dbReference type="ARBA" id="ARBA00023709"/>
    </source>
</evidence>
<keyword evidence="6" id="KW-1185">Reference proteome</keyword>
<evidence type="ECO:0000256" key="4">
    <source>
        <dbReference type="ARBA" id="ARBA00023717"/>
    </source>
</evidence>
<dbReference type="Gene3D" id="1.10.12.10">
    <property type="entry name" value="Lyase 2-enoyl-coa Hydratase, Chain A, domain 2"/>
    <property type="match status" value="1"/>
</dbReference>
<dbReference type="InterPro" id="IPR014748">
    <property type="entry name" value="Enoyl-CoA_hydra_C"/>
</dbReference>
<name>A0ABS5DB51_9PSEU</name>
<dbReference type="InterPro" id="IPR029045">
    <property type="entry name" value="ClpP/crotonase-like_dom_sf"/>
</dbReference>
<dbReference type="PANTHER" id="PTHR11941:SF54">
    <property type="entry name" value="ENOYL-COA HYDRATASE, MITOCHONDRIAL"/>
    <property type="match status" value="1"/>
</dbReference>
<organism evidence="5 6">
    <name type="scientific">Saccharopolyspora endophytica</name>
    <dbReference type="NCBI Taxonomy" id="543886"/>
    <lineage>
        <taxon>Bacteria</taxon>
        <taxon>Bacillati</taxon>
        <taxon>Actinomycetota</taxon>
        <taxon>Actinomycetes</taxon>
        <taxon>Pseudonocardiales</taxon>
        <taxon>Pseudonocardiaceae</taxon>
        <taxon>Saccharopolyspora</taxon>
    </lineage>
</organism>
<dbReference type="Proteomes" id="UP000674084">
    <property type="component" value="Unassembled WGS sequence"/>
</dbReference>
<dbReference type="InterPro" id="IPR001753">
    <property type="entry name" value="Enoyl-CoA_hydra/iso"/>
</dbReference>
<dbReference type="PANTHER" id="PTHR11941">
    <property type="entry name" value="ENOYL-COA HYDRATASE-RELATED"/>
    <property type="match status" value="1"/>
</dbReference>
<accession>A0ABS5DB51</accession>
<dbReference type="EMBL" id="JAGPXE010000002">
    <property type="protein sequence ID" value="MBQ0923516.1"/>
    <property type="molecule type" value="Genomic_DNA"/>
</dbReference>
<proteinExistence type="inferred from homology"/>
<comment type="catalytic activity">
    <reaction evidence="4">
        <text>a 4-saturated-(3S)-3-hydroxyacyl-CoA = a (3E)-enoyl-CoA + H2O</text>
        <dbReference type="Rhea" id="RHEA:20724"/>
        <dbReference type="ChEBI" id="CHEBI:15377"/>
        <dbReference type="ChEBI" id="CHEBI:58521"/>
        <dbReference type="ChEBI" id="CHEBI:137480"/>
        <dbReference type="EC" id="4.2.1.17"/>
    </reaction>
</comment>
<evidence type="ECO:0000313" key="5">
    <source>
        <dbReference type="EMBL" id="MBQ0923516.1"/>
    </source>
</evidence>
<gene>
    <name evidence="5" type="ORF">KBO27_06150</name>
</gene>
<dbReference type="RefSeq" id="WP_210968960.1">
    <property type="nucleotide sequence ID" value="NZ_JAGPXE010000002.1"/>
</dbReference>
<reference evidence="5 6" key="1">
    <citation type="submission" date="2021-04" db="EMBL/GenBank/DDBJ databases">
        <title>Whole-genome sequencing of Saccharopolyspora endophytica KCTC 19397.</title>
        <authorList>
            <person name="Ay H."/>
            <person name="Saygin H."/>
            <person name="Sahin N."/>
        </authorList>
    </citation>
    <scope>NUCLEOTIDE SEQUENCE [LARGE SCALE GENOMIC DNA]</scope>
    <source>
        <strain evidence="5 6">KCTC 19397</strain>
    </source>
</reference>
<evidence type="ECO:0000256" key="1">
    <source>
        <dbReference type="ARBA" id="ARBA00005254"/>
    </source>
</evidence>
<keyword evidence="2" id="KW-0456">Lyase</keyword>
<sequence>MSESGANAVVSERVGANVLRVTLQRPPANALGTPIIDGLNKVMDEAEADDAIKVVVIDSSVAGFFAAGADIKHMSKADAAAFIAYGDSLRGALDRLAAPNKIAIAAVEGVALGGGLELAMACSLRVGGADAKFGLPEVKLGLIPGAGGTQRLPRLVGRGRALDIMLTGRQVDADEALAIGLLDRRVEAGQAEEAALRLADELCRMSLPAQQAVIRTVDAAFDMPLGDGFAFEVAQEQGLFEDGEAQEGISAFLEKRRPNFA</sequence>
<comment type="catalytic activity">
    <reaction evidence="3">
        <text>a (3S)-3-hydroxyacyl-CoA = a (2E)-enoyl-CoA + H2O</text>
        <dbReference type="Rhea" id="RHEA:16105"/>
        <dbReference type="ChEBI" id="CHEBI:15377"/>
        <dbReference type="ChEBI" id="CHEBI:57318"/>
        <dbReference type="ChEBI" id="CHEBI:58856"/>
        <dbReference type="EC" id="4.2.1.17"/>
    </reaction>
</comment>
<evidence type="ECO:0000256" key="2">
    <source>
        <dbReference type="ARBA" id="ARBA00023239"/>
    </source>
</evidence>
<protein>
    <submittedName>
        <fullName evidence="5">Enoyl-CoA hydratase/isomerase family protein</fullName>
    </submittedName>
</protein>
<evidence type="ECO:0000313" key="6">
    <source>
        <dbReference type="Proteomes" id="UP000674084"/>
    </source>
</evidence>
<comment type="similarity">
    <text evidence="1">Belongs to the enoyl-CoA hydratase/isomerase family.</text>
</comment>
<comment type="caution">
    <text evidence="5">The sequence shown here is derived from an EMBL/GenBank/DDBJ whole genome shotgun (WGS) entry which is preliminary data.</text>
</comment>
<dbReference type="Pfam" id="PF00378">
    <property type="entry name" value="ECH_1"/>
    <property type="match status" value="1"/>
</dbReference>
<dbReference type="CDD" id="cd06558">
    <property type="entry name" value="crotonase-like"/>
    <property type="match status" value="1"/>
</dbReference>
<dbReference type="Gene3D" id="3.90.226.10">
    <property type="entry name" value="2-enoyl-CoA Hydratase, Chain A, domain 1"/>
    <property type="match status" value="1"/>
</dbReference>
<dbReference type="SUPFAM" id="SSF52096">
    <property type="entry name" value="ClpP/crotonase"/>
    <property type="match status" value="1"/>
</dbReference>